<keyword evidence="1" id="KW-0479">Metal-binding</keyword>
<proteinExistence type="predicted"/>
<evidence type="ECO:0000256" key="3">
    <source>
        <dbReference type="ARBA" id="ARBA00022771"/>
    </source>
</evidence>
<reference evidence="8" key="1">
    <citation type="submission" date="2020-11" db="EMBL/GenBank/DDBJ databases">
        <authorList>
            <consortium name="DOE Joint Genome Institute"/>
            <person name="Ahrendt S."/>
            <person name="Riley R."/>
            <person name="Andreopoulos W."/>
            <person name="LaButti K."/>
            <person name="Pangilinan J."/>
            <person name="Ruiz-duenas F.J."/>
            <person name="Barrasa J.M."/>
            <person name="Sanchez-Garcia M."/>
            <person name="Camarero S."/>
            <person name="Miyauchi S."/>
            <person name="Serrano A."/>
            <person name="Linde D."/>
            <person name="Babiker R."/>
            <person name="Drula E."/>
            <person name="Ayuso-Fernandez I."/>
            <person name="Pacheco R."/>
            <person name="Padilla G."/>
            <person name="Ferreira P."/>
            <person name="Barriuso J."/>
            <person name="Kellner H."/>
            <person name="Castanera R."/>
            <person name="Alfaro M."/>
            <person name="Ramirez L."/>
            <person name="Pisabarro A.G."/>
            <person name="Kuo A."/>
            <person name="Tritt A."/>
            <person name="Lipzen A."/>
            <person name="He G."/>
            <person name="Yan M."/>
            <person name="Ng V."/>
            <person name="Cullen D."/>
            <person name="Martin F."/>
            <person name="Rosso M.-N."/>
            <person name="Henrissat B."/>
            <person name="Hibbett D."/>
            <person name="Martinez A.T."/>
            <person name="Grigoriev I.V."/>
        </authorList>
    </citation>
    <scope>NUCLEOTIDE SEQUENCE</scope>
    <source>
        <strain evidence="8">AH 44721</strain>
    </source>
</reference>
<dbReference type="FunFam" id="3.30.160.60:FF:000072">
    <property type="entry name" value="zinc finger protein 143 isoform X1"/>
    <property type="match status" value="1"/>
</dbReference>
<dbReference type="EMBL" id="JADNYJ010000006">
    <property type="protein sequence ID" value="KAF8910472.1"/>
    <property type="molecule type" value="Genomic_DNA"/>
</dbReference>
<evidence type="ECO:0000256" key="1">
    <source>
        <dbReference type="ARBA" id="ARBA00022723"/>
    </source>
</evidence>
<feature type="compositionally biased region" description="Low complexity" evidence="6">
    <location>
        <begin position="134"/>
        <end position="146"/>
    </location>
</feature>
<dbReference type="Gene3D" id="3.30.160.60">
    <property type="entry name" value="Classic Zinc Finger"/>
    <property type="match status" value="1"/>
</dbReference>
<dbReference type="GO" id="GO:0000978">
    <property type="term" value="F:RNA polymerase II cis-regulatory region sequence-specific DNA binding"/>
    <property type="evidence" value="ECO:0007669"/>
    <property type="project" value="UniProtKB-ARBA"/>
</dbReference>
<evidence type="ECO:0000259" key="7">
    <source>
        <dbReference type="PROSITE" id="PS50157"/>
    </source>
</evidence>
<evidence type="ECO:0000256" key="4">
    <source>
        <dbReference type="ARBA" id="ARBA00022833"/>
    </source>
</evidence>
<dbReference type="AlphaFoldDB" id="A0A9P5TTX1"/>
<evidence type="ECO:0000256" key="2">
    <source>
        <dbReference type="ARBA" id="ARBA00022737"/>
    </source>
</evidence>
<feature type="region of interest" description="Disordered" evidence="6">
    <location>
        <begin position="75"/>
        <end position="184"/>
    </location>
</feature>
<name>A0A9P5TTX1_GYMJU</name>
<protein>
    <recommendedName>
        <fullName evidence="7">C2H2-type domain-containing protein</fullName>
    </recommendedName>
</protein>
<keyword evidence="4" id="KW-0862">Zinc</keyword>
<evidence type="ECO:0000313" key="8">
    <source>
        <dbReference type="EMBL" id="KAF8910472.1"/>
    </source>
</evidence>
<dbReference type="PROSITE" id="PS50157">
    <property type="entry name" value="ZINC_FINGER_C2H2_2"/>
    <property type="match status" value="1"/>
</dbReference>
<keyword evidence="3 5" id="KW-0863">Zinc-finger</keyword>
<evidence type="ECO:0000313" key="9">
    <source>
        <dbReference type="Proteomes" id="UP000724874"/>
    </source>
</evidence>
<accession>A0A9P5TTX1</accession>
<organism evidence="8 9">
    <name type="scientific">Gymnopilus junonius</name>
    <name type="common">Spectacular rustgill mushroom</name>
    <name type="synonym">Gymnopilus spectabilis subsp. junonius</name>
    <dbReference type="NCBI Taxonomy" id="109634"/>
    <lineage>
        <taxon>Eukaryota</taxon>
        <taxon>Fungi</taxon>
        <taxon>Dikarya</taxon>
        <taxon>Basidiomycota</taxon>
        <taxon>Agaricomycotina</taxon>
        <taxon>Agaricomycetes</taxon>
        <taxon>Agaricomycetidae</taxon>
        <taxon>Agaricales</taxon>
        <taxon>Agaricineae</taxon>
        <taxon>Hymenogastraceae</taxon>
        <taxon>Gymnopilus</taxon>
    </lineage>
</organism>
<dbReference type="PROSITE" id="PS00028">
    <property type="entry name" value="ZINC_FINGER_C2H2_1"/>
    <property type="match status" value="1"/>
</dbReference>
<dbReference type="GO" id="GO:0000981">
    <property type="term" value="F:DNA-binding transcription factor activity, RNA polymerase II-specific"/>
    <property type="evidence" value="ECO:0007669"/>
    <property type="project" value="UniProtKB-ARBA"/>
</dbReference>
<dbReference type="InterPro" id="IPR036236">
    <property type="entry name" value="Znf_C2H2_sf"/>
</dbReference>
<gene>
    <name evidence="8" type="ORF">CPB84DRAFT_1221346</name>
</gene>
<keyword evidence="2" id="KW-0677">Repeat</keyword>
<dbReference type="GO" id="GO:0008270">
    <property type="term" value="F:zinc ion binding"/>
    <property type="evidence" value="ECO:0007669"/>
    <property type="project" value="UniProtKB-KW"/>
</dbReference>
<evidence type="ECO:0000256" key="5">
    <source>
        <dbReference type="PROSITE-ProRule" id="PRU00042"/>
    </source>
</evidence>
<dbReference type="Proteomes" id="UP000724874">
    <property type="component" value="Unassembled WGS sequence"/>
</dbReference>
<evidence type="ECO:0000256" key="6">
    <source>
        <dbReference type="SAM" id="MobiDB-lite"/>
    </source>
</evidence>
<sequence length="304" mass="34109">MNSPFTDATMFNSSLFYNYTSADVYSIVDDENLCELSSYTWDHYDALMNTKLRRSGVPFDYSECVDTALVFDLPMDTSDSDTESEPSTPELRRSSRLSSFTESEPGTPELRHFASLSSDTESEPGTPELHRFASLSSETESEPSTPELRHFATLPSDTEWEPSTSKPRRSARLPKTIKADQQMSTSSCSATVTIKNKRRHGLVSTAGIKKGSPVDDRSRGRSLRSIAASEARRKADRKYACPSKGCGKRYTASHNLNMHMRKHFNIRVYCSDSSCSYSSTWSYDLLRHVRTLHSKPSKKTCTAP</sequence>
<keyword evidence="9" id="KW-1185">Reference proteome</keyword>
<dbReference type="InterPro" id="IPR013087">
    <property type="entry name" value="Znf_C2H2_type"/>
</dbReference>
<dbReference type="SMART" id="SM00355">
    <property type="entry name" value="ZnF_C2H2"/>
    <property type="match status" value="2"/>
</dbReference>
<dbReference type="SUPFAM" id="SSF57667">
    <property type="entry name" value="beta-beta-alpha zinc fingers"/>
    <property type="match status" value="1"/>
</dbReference>
<comment type="caution">
    <text evidence="8">The sequence shown here is derived from an EMBL/GenBank/DDBJ whole genome shotgun (WGS) entry which is preliminary data.</text>
</comment>
<feature type="domain" description="C2H2-type" evidence="7">
    <location>
        <begin position="239"/>
        <end position="268"/>
    </location>
</feature>